<reference evidence="3 4" key="1">
    <citation type="submission" date="2018-06" db="EMBL/GenBank/DDBJ databases">
        <title>A transcriptomic atlas of mushroom development highlights an independent origin of complex multicellularity.</title>
        <authorList>
            <consortium name="DOE Joint Genome Institute"/>
            <person name="Krizsan K."/>
            <person name="Almasi E."/>
            <person name="Merenyi Z."/>
            <person name="Sahu N."/>
            <person name="Viragh M."/>
            <person name="Koszo T."/>
            <person name="Mondo S."/>
            <person name="Kiss B."/>
            <person name="Balint B."/>
            <person name="Kues U."/>
            <person name="Barry K."/>
            <person name="Hegedus J.C."/>
            <person name="Henrissat B."/>
            <person name="Johnson J."/>
            <person name="Lipzen A."/>
            <person name="Ohm R."/>
            <person name="Nagy I."/>
            <person name="Pangilinan J."/>
            <person name="Yan J."/>
            <person name="Xiong Y."/>
            <person name="Grigoriev I.V."/>
            <person name="Hibbett D.S."/>
            <person name="Nagy L.G."/>
        </authorList>
    </citation>
    <scope>NUCLEOTIDE SEQUENCE [LARGE SCALE GENOMIC DNA]</scope>
    <source>
        <strain evidence="3 4">SZMC22713</strain>
    </source>
</reference>
<keyword evidence="4" id="KW-1185">Reference proteome</keyword>
<proteinExistence type="predicted"/>
<feature type="signal peptide" evidence="1">
    <location>
        <begin position="1"/>
        <end position="26"/>
    </location>
</feature>
<dbReference type="PROSITE" id="PS50181">
    <property type="entry name" value="FBOX"/>
    <property type="match status" value="1"/>
</dbReference>
<evidence type="ECO:0000256" key="1">
    <source>
        <dbReference type="SAM" id="SignalP"/>
    </source>
</evidence>
<dbReference type="SUPFAM" id="SSF50978">
    <property type="entry name" value="WD40 repeat-like"/>
    <property type="match status" value="1"/>
</dbReference>
<dbReference type="EMBL" id="ML170194">
    <property type="protein sequence ID" value="TDL19708.1"/>
    <property type="molecule type" value="Genomic_DNA"/>
</dbReference>
<keyword evidence="1" id="KW-0732">Signal</keyword>
<dbReference type="SUPFAM" id="SSF81383">
    <property type="entry name" value="F-box domain"/>
    <property type="match status" value="1"/>
</dbReference>
<dbReference type="Proteomes" id="UP000294933">
    <property type="component" value="Unassembled WGS sequence"/>
</dbReference>
<evidence type="ECO:0000313" key="4">
    <source>
        <dbReference type="Proteomes" id="UP000294933"/>
    </source>
</evidence>
<gene>
    <name evidence="3" type="ORF">BD410DRAFT_726828</name>
</gene>
<sequence length="736" mass="83504">MPRFATLPSDLLKCIILQLSLVDVLSVRQVCKFFQEAISTDKWLWIHILKRYVIDGGKCVIPYRRPLTLVDAAAVESWTRNAFVLEKAYVSTSRLYVHRLDTGIRAVTWVKLIRGRWCLAASSNTSESRLTLWDISSPDNQICSEMLFPGPIMDGEIEDLNTEIIIAVSVGCRERYVQILNVGTSACVPQILKRNAIPGADRVLCLRGSYLGVAVVDGDDSNPILLDWKRGTQWVLKPSVPIASLDDRTTCLAMTIWDAFVVVAFPDQLHVYTYPESRSGDFELLYTHSVFAGLTDIIEVRFVNNESLTSSFPGGMERTAARPLYAFLKGNDGEYYMQVLDANGQLQDGAVECDVPQLTDDDKSPVGVLSMTIGYSGRKFLGLISSSIRHCLPPRILIASIRPPQFQAGCDSFSCDNNIYTNYHVLPTADFPLLHFWSCFDFDDSRGVLLTGTSRGEICVARFVHGDIILPGSLIDELPPLHINYVEKEHPYLVQVPVKMDLPPYYLFRECLMNDDIPAHIVDQLTYSWKLPADVNFSAPGWSSDWHSFRNLKRWAMPSLRWGHMDPDMLLTRFLSHSSVNEIRISYGYLGEPYPVAFLQDDHDVVIFRIGTQAFLMQWDGIAVFRQPLQELSQLLQNTPVHELTTLHLHFVEWRGKFFDTSVQALLEHGRNFDAIIEHAAMSDDFALDPNPNIWTNKEWNQAQSRTEAEDDKDSDVVSTDECWELDDHWEDDGYL</sequence>
<dbReference type="InterPro" id="IPR036322">
    <property type="entry name" value="WD40_repeat_dom_sf"/>
</dbReference>
<feature type="chain" id="PRO_5021442219" description="F-box domain-containing protein" evidence="1">
    <location>
        <begin position="27"/>
        <end position="736"/>
    </location>
</feature>
<protein>
    <recommendedName>
        <fullName evidence="2">F-box domain-containing protein</fullName>
    </recommendedName>
</protein>
<dbReference type="AlphaFoldDB" id="A0A4Y7PXG5"/>
<dbReference type="InterPro" id="IPR036047">
    <property type="entry name" value="F-box-like_dom_sf"/>
</dbReference>
<evidence type="ECO:0000313" key="3">
    <source>
        <dbReference type="EMBL" id="TDL19708.1"/>
    </source>
</evidence>
<dbReference type="VEuPathDB" id="FungiDB:BD410DRAFT_726828"/>
<organism evidence="3 4">
    <name type="scientific">Rickenella mellea</name>
    <dbReference type="NCBI Taxonomy" id="50990"/>
    <lineage>
        <taxon>Eukaryota</taxon>
        <taxon>Fungi</taxon>
        <taxon>Dikarya</taxon>
        <taxon>Basidiomycota</taxon>
        <taxon>Agaricomycotina</taxon>
        <taxon>Agaricomycetes</taxon>
        <taxon>Hymenochaetales</taxon>
        <taxon>Rickenellaceae</taxon>
        <taxon>Rickenella</taxon>
    </lineage>
</organism>
<evidence type="ECO:0000259" key="2">
    <source>
        <dbReference type="PROSITE" id="PS50181"/>
    </source>
</evidence>
<dbReference type="OrthoDB" id="2786194at2759"/>
<dbReference type="SMART" id="SM00256">
    <property type="entry name" value="FBOX"/>
    <property type="match status" value="1"/>
</dbReference>
<dbReference type="InterPro" id="IPR001810">
    <property type="entry name" value="F-box_dom"/>
</dbReference>
<dbReference type="Pfam" id="PF12937">
    <property type="entry name" value="F-box-like"/>
    <property type="match status" value="1"/>
</dbReference>
<accession>A0A4Y7PXG5</accession>
<name>A0A4Y7PXG5_9AGAM</name>
<feature type="domain" description="F-box" evidence="2">
    <location>
        <begin position="1"/>
        <end position="48"/>
    </location>
</feature>